<dbReference type="AlphaFoldDB" id="A0A2P6MZ41"/>
<evidence type="ECO:0000256" key="1">
    <source>
        <dbReference type="ARBA" id="ARBA00005392"/>
    </source>
</evidence>
<gene>
    <name evidence="5" type="ORF">PROFUN_14673</name>
</gene>
<reference evidence="5 6" key="1">
    <citation type="journal article" date="2018" name="Genome Biol. Evol.">
        <title>Multiple Roots of Fruiting Body Formation in Amoebozoa.</title>
        <authorList>
            <person name="Hillmann F."/>
            <person name="Forbes G."/>
            <person name="Novohradska S."/>
            <person name="Ferling I."/>
            <person name="Riege K."/>
            <person name="Groth M."/>
            <person name="Westermann M."/>
            <person name="Marz M."/>
            <person name="Spaller T."/>
            <person name="Winckler T."/>
            <person name="Schaap P."/>
            <person name="Glockner G."/>
        </authorList>
    </citation>
    <scope>NUCLEOTIDE SEQUENCE [LARGE SCALE GENOMIC DNA]</scope>
    <source>
        <strain evidence="5 6">Jena</strain>
    </source>
</reference>
<organism evidence="5 6">
    <name type="scientific">Planoprotostelium fungivorum</name>
    <dbReference type="NCBI Taxonomy" id="1890364"/>
    <lineage>
        <taxon>Eukaryota</taxon>
        <taxon>Amoebozoa</taxon>
        <taxon>Evosea</taxon>
        <taxon>Variosea</taxon>
        <taxon>Cavosteliida</taxon>
        <taxon>Cavosteliaceae</taxon>
        <taxon>Planoprotostelium</taxon>
    </lineage>
</organism>
<dbReference type="InParanoid" id="A0A2P6MZ41"/>
<dbReference type="PANTHER" id="PTHR31836:SF28">
    <property type="entry name" value="SRCR DOMAIN-CONTAINING PROTEIN-RELATED"/>
    <property type="match status" value="1"/>
</dbReference>
<keyword evidence="3" id="KW-1015">Disulfide bond</keyword>
<proteinExistence type="inferred from homology"/>
<dbReference type="OrthoDB" id="623670at2759"/>
<dbReference type="SUPFAM" id="SSF50685">
    <property type="entry name" value="Barwin-like endoglucanases"/>
    <property type="match status" value="1"/>
</dbReference>
<dbReference type="EMBL" id="MDYQ01000290">
    <property type="protein sequence ID" value="PRP76972.1"/>
    <property type="molecule type" value="Genomic_DNA"/>
</dbReference>
<dbReference type="InterPro" id="IPR051477">
    <property type="entry name" value="Expansin_CellWall"/>
</dbReference>
<dbReference type="CDD" id="cd22191">
    <property type="entry name" value="DPBB_RlpA_EXP_N-like"/>
    <property type="match status" value="1"/>
</dbReference>
<keyword evidence="5" id="KW-0449">Lipoprotein</keyword>
<dbReference type="PANTHER" id="PTHR31836">
    <property type="match status" value="1"/>
</dbReference>
<sequence>MDTGMMDGKDENGSPSQAHRRSKVEILRGHSTEPVLSLSSAELDWTHTRPVHLRISFIKTQQAGLSFMWLIVVNLFTFGSGWGDCAGGDRRDEPLWCLRIRDVNRTSIITNWTKPIGTMKIALVVFLLTVSIAVIQAAECSNAGLPNNLLQYQADLWDLRAKVCNNGCNGTCTLWGNERTVDSGKYKARAIVKSVGGSCWGAQQNVIEQCVRNNWIGGSWSWGNEYYSLSFVKTGETPSPQNNGVVTYYNCESGQQGACGGWIKNSDAEAAVGDSMFKNGAACGKKVRLSGPRGSIDVTIRDSCGWACEYGHFDICQGVFGKIADPNDGLVKIKWSWL</sequence>
<dbReference type="Gene3D" id="2.40.40.10">
    <property type="entry name" value="RlpA-like domain"/>
    <property type="match status" value="1"/>
</dbReference>
<dbReference type="InterPro" id="IPR036908">
    <property type="entry name" value="RlpA-like_sf"/>
</dbReference>
<evidence type="ECO:0000256" key="2">
    <source>
        <dbReference type="ARBA" id="ARBA00022729"/>
    </source>
</evidence>
<accession>A0A2P6MZ41</accession>
<dbReference type="Proteomes" id="UP000241769">
    <property type="component" value="Unassembled WGS sequence"/>
</dbReference>
<evidence type="ECO:0000313" key="6">
    <source>
        <dbReference type="Proteomes" id="UP000241769"/>
    </source>
</evidence>
<comment type="caution">
    <text evidence="5">The sequence shown here is derived from an EMBL/GenBank/DDBJ whole genome shotgun (WGS) entry which is preliminary data.</text>
</comment>
<evidence type="ECO:0000256" key="3">
    <source>
        <dbReference type="ARBA" id="ARBA00023157"/>
    </source>
</evidence>
<feature type="region of interest" description="Disordered" evidence="4">
    <location>
        <begin position="1"/>
        <end position="24"/>
    </location>
</feature>
<evidence type="ECO:0000313" key="5">
    <source>
        <dbReference type="EMBL" id="PRP76972.1"/>
    </source>
</evidence>
<name>A0A2P6MZ41_9EUKA</name>
<keyword evidence="6" id="KW-1185">Reference proteome</keyword>
<comment type="similarity">
    <text evidence="1">Belongs to the expansin family. Expansin A subfamily.</text>
</comment>
<evidence type="ECO:0000256" key="4">
    <source>
        <dbReference type="SAM" id="MobiDB-lite"/>
    </source>
</evidence>
<keyword evidence="2" id="KW-0732">Signal</keyword>
<protein>
    <submittedName>
        <fullName evidence="5">Rare lipoprotein A</fullName>
    </submittedName>
</protein>